<keyword evidence="11" id="KW-1185">Reference proteome</keyword>
<dbReference type="PANTHER" id="PTHR21039">
    <property type="entry name" value="HISTIDINOL PHOSPHATASE-RELATED"/>
    <property type="match status" value="1"/>
</dbReference>
<dbReference type="VEuPathDB" id="FungiDB:CNBG_3512"/>
<reference evidence="10 11" key="2">
    <citation type="journal article" date="2018" name="Proc. Natl. Acad. Sci.">
        <title>RNAi is a critical determinant of centromere evolution in closely related fungi.</title>
        <authorList>
            <person name="Yadav V."/>
            <person name="Sun S."/>
            <person name="Billmyre R.B."/>
            <person name="Thimmappa B.C."/>
            <person name="Shea T."/>
            <person name="Lintner R."/>
            <person name="Bakkeren G."/>
            <person name="Cuomo C.A."/>
            <person name="Heitman J."/>
            <person name="Sanyal K."/>
        </authorList>
    </citation>
    <scope>NUCLEOTIDE SEQUENCE [LARGE SCALE GENOMIC DNA]</scope>
    <source>
        <strain evidence="10 11">R265</strain>
    </source>
</reference>
<evidence type="ECO:0000256" key="4">
    <source>
        <dbReference type="ARBA" id="ARBA00022605"/>
    </source>
</evidence>
<evidence type="ECO:0000256" key="3">
    <source>
        <dbReference type="ARBA" id="ARBA00013085"/>
    </source>
</evidence>
<dbReference type="EMBL" id="CP025759">
    <property type="protein sequence ID" value="KGB77674.1"/>
    <property type="molecule type" value="Genomic_DNA"/>
</dbReference>
<keyword evidence="5 8" id="KW-0378">Hydrolase</keyword>
<dbReference type="KEGG" id="cdeu:CNBG_3512"/>
<dbReference type="InterPro" id="IPR010140">
    <property type="entry name" value="Histidinol_P_phosphatase_HisJ"/>
</dbReference>
<comment type="pathway">
    <text evidence="1 8">Amino-acid biosynthesis; L-histidine biosynthesis; L-histidine from 5-phospho-alpha-D-ribose 1-diphosphate: step 8/9.</text>
</comment>
<dbReference type="RefSeq" id="XP_062883474.1">
    <property type="nucleotide sequence ID" value="XM_063027519.1"/>
</dbReference>
<evidence type="ECO:0000256" key="5">
    <source>
        <dbReference type="ARBA" id="ARBA00022801"/>
    </source>
</evidence>
<dbReference type="AlphaFoldDB" id="A0A095CDW3"/>
<dbReference type="NCBIfam" id="TIGR01856">
    <property type="entry name" value="hisJ_fam"/>
    <property type="match status" value="1"/>
</dbReference>
<proteinExistence type="inferred from homology"/>
<keyword evidence="4 8" id="KW-0028">Amino-acid biosynthesis</keyword>
<evidence type="ECO:0000256" key="1">
    <source>
        <dbReference type="ARBA" id="ARBA00004970"/>
    </source>
</evidence>
<dbReference type="HOGENOM" id="CLU_054611_0_0_1"/>
<keyword evidence="6 8" id="KW-0368">Histidine biosynthesis</keyword>
<organism evidence="10 11">
    <name type="scientific">Cryptococcus deuterogattii (strain R265)</name>
    <name type="common">Cryptococcus gattii VGII (strain R265)</name>
    <dbReference type="NCBI Taxonomy" id="294750"/>
    <lineage>
        <taxon>Eukaryota</taxon>
        <taxon>Fungi</taxon>
        <taxon>Dikarya</taxon>
        <taxon>Basidiomycota</taxon>
        <taxon>Agaricomycotina</taxon>
        <taxon>Tremellomycetes</taxon>
        <taxon>Tremellales</taxon>
        <taxon>Cryptococcaceae</taxon>
        <taxon>Cryptococcus</taxon>
        <taxon>Cryptococcus gattii species complex</taxon>
    </lineage>
</organism>
<dbReference type="InterPro" id="IPR016195">
    <property type="entry name" value="Pol/histidinol_Pase-like"/>
</dbReference>
<dbReference type="GO" id="GO:0000105">
    <property type="term" value="P:L-histidine biosynthetic process"/>
    <property type="evidence" value="ECO:0007669"/>
    <property type="project" value="UniProtKB-UniRule"/>
</dbReference>
<evidence type="ECO:0000256" key="8">
    <source>
        <dbReference type="RuleBase" id="RU366003"/>
    </source>
</evidence>
<comment type="catalytic activity">
    <reaction evidence="7 8">
        <text>L-histidinol phosphate + H2O = L-histidinol + phosphate</text>
        <dbReference type="Rhea" id="RHEA:14465"/>
        <dbReference type="ChEBI" id="CHEBI:15377"/>
        <dbReference type="ChEBI" id="CHEBI:43474"/>
        <dbReference type="ChEBI" id="CHEBI:57699"/>
        <dbReference type="ChEBI" id="CHEBI:57980"/>
        <dbReference type="EC" id="3.1.3.15"/>
    </reaction>
</comment>
<dbReference type="GO" id="GO:0004401">
    <property type="term" value="F:histidinol-phosphatase activity"/>
    <property type="evidence" value="ECO:0007669"/>
    <property type="project" value="UniProtKB-UniRule"/>
</dbReference>
<dbReference type="OMA" id="DYDRPMY"/>
<feature type="domain" description="PHP" evidence="9">
    <location>
        <begin position="5"/>
        <end position="125"/>
    </location>
</feature>
<dbReference type="Pfam" id="PF02811">
    <property type="entry name" value="PHP"/>
    <property type="match status" value="1"/>
</dbReference>
<dbReference type="CDD" id="cd12110">
    <property type="entry name" value="PHP_HisPPase_Hisj_like"/>
    <property type="match status" value="1"/>
</dbReference>
<dbReference type="InterPro" id="IPR004013">
    <property type="entry name" value="PHP_dom"/>
</dbReference>
<evidence type="ECO:0000256" key="7">
    <source>
        <dbReference type="ARBA" id="ARBA00049158"/>
    </source>
</evidence>
<dbReference type="EC" id="3.1.3.15" evidence="3 8"/>
<dbReference type="Proteomes" id="UP000029445">
    <property type="component" value="Chromosome 1"/>
</dbReference>
<dbReference type="Gene3D" id="3.20.20.140">
    <property type="entry name" value="Metal-dependent hydrolases"/>
    <property type="match status" value="1"/>
</dbReference>
<evidence type="ECO:0000259" key="9">
    <source>
        <dbReference type="Pfam" id="PF02811"/>
    </source>
</evidence>
<evidence type="ECO:0000313" key="11">
    <source>
        <dbReference type="Proteomes" id="UP000029445"/>
    </source>
</evidence>
<evidence type="ECO:0000313" key="10">
    <source>
        <dbReference type="EMBL" id="KGB77674.1"/>
    </source>
</evidence>
<comment type="similarity">
    <text evidence="2 8">Belongs to the PHP hydrolase family. HisK subfamily.</text>
</comment>
<gene>
    <name evidence="10" type="ORF">CNBG_3512</name>
</gene>
<dbReference type="STRING" id="294750.A0A095CDW3"/>
<evidence type="ECO:0000256" key="2">
    <source>
        <dbReference type="ARBA" id="ARBA00009152"/>
    </source>
</evidence>
<dbReference type="SUPFAM" id="SSF89550">
    <property type="entry name" value="PHP domain-like"/>
    <property type="match status" value="1"/>
</dbReference>
<dbReference type="OrthoDB" id="5957391at2759"/>
<evidence type="ECO:0000256" key="6">
    <source>
        <dbReference type="ARBA" id="ARBA00023102"/>
    </source>
</evidence>
<reference evidence="10 11" key="1">
    <citation type="journal article" date="2011" name="MBio">
        <title>Genome variation in Cryptococcus gattii, an emerging pathogen of immunocompetent hosts.</title>
        <authorList>
            <person name="D'Souza C.A."/>
            <person name="Kronstad J.W."/>
            <person name="Taylor G."/>
            <person name="Warren R."/>
            <person name="Yuen M."/>
            <person name="Hu G."/>
            <person name="Jung W.H."/>
            <person name="Sham A."/>
            <person name="Kidd S.E."/>
            <person name="Tangen K."/>
            <person name="Lee N."/>
            <person name="Zeilmaker T."/>
            <person name="Sawkins J."/>
            <person name="McVicker G."/>
            <person name="Shah S."/>
            <person name="Gnerre S."/>
            <person name="Griggs A."/>
            <person name="Zeng Q."/>
            <person name="Bartlett K."/>
            <person name="Li W."/>
            <person name="Wang X."/>
            <person name="Heitman J."/>
            <person name="Stajich J.E."/>
            <person name="Fraser J.A."/>
            <person name="Meyer W."/>
            <person name="Carter D."/>
            <person name="Schein J."/>
            <person name="Krzywinski M."/>
            <person name="Kwon-Chung K.J."/>
            <person name="Varma A."/>
            <person name="Wang J."/>
            <person name="Brunham R."/>
            <person name="Fyfe M."/>
            <person name="Ouellette B.F."/>
            <person name="Siddiqui A."/>
            <person name="Marra M."/>
            <person name="Jones S."/>
            <person name="Holt R."/>
            <person name="Birren B.W."/>
            <person name="Galagan J.E."/>
            <person name="Cuomo C.A."/>
        </authorList>
    </citation>
    <scope>NUCLEOTIDE SEQUENCE [LARGE SCALE GENOMIC DNA]</scope>
    <source>
        <strain evidence="10 11">R265</strain>
    </source>
</reference>
<sequence>MPHSHHSHSGQFCRHAKDNLEDVILEAIRQGFQSFGLSEHAPRWRLEDLFPEEADLCPSDLLSTYEDFLKTALILRSKYDSQISLLVSLETDYITPLDSEKLTSFLAEHTEIDYIVGSVHHVNGVSIDFDRPTWLRAVKLAKEGRIGKTMNPGPPPTLELGDPADPELMTTYTPDLLSVQPFFEAYFDAQYNLIVTHQPEVLGHIDLCSLWIPNISLMQQERVWRKVIRNVKAVIAYGGLFEANAAAIRKGWETSYPSRDILQLIHELGGRVCLSDDSHGVSYVGLNYLAMRDYLKDMGLERTWYLIPSSRRQIGDYKVGERGRVAARPLDKWYDHPFWAKLEDVQRRK</sequence>
<name>A0A095CDW3_CRYD2</name>
<accession>A0A095CDW3</accession>
<dbReference type="GeneID" id="88179794"/>
<protein>
    <recommendedName>
        <fullName evidence="3 8">Histidinol-phosphatase</fullName>
        <shortName evidence="8">HolPase</shortName>
        <ecNumber evidence="3 8">3.1.3.15</ecNumber>
    </recommendedName>
</protein>
<dbReference type="PANTHER" id="PTHR21039:SF0">
    <property type="entry name" value="HISTIDINOL-PHOSPHATASE"/>
    <property type="match status" value="1"/>
</dbReference>
<dbReference type="UniPathway" id="UPA00031">
    <property type="reaction ID" value="UER00013"/>
</dbReference>
<dbReference type="GO" id="GO:0005737">
    <property type="term" value="C:cytoplasm"/>
    <property type="evidence" value="ECO:0007669"/>
    <property type="project" value="TreeGrafter"/>
</dbReference>